<protein>
    <recommendedName>
        <fullName evidence="4">Regulatory protein zeste</fullName>
    </recommendedName>
</protein>
<feature type="region of interest" description="Disordered" evidence="1">
    <location>
        <begin position="101"/>
        <end position="141"/>
    </location>
</feature>
<evidence type="ECO:0008006" key="4">
    <source>
        <dbReference type="Google" id="ProtNLM"/>
    </source>
</evidence>
<evidence type="ECO:0000313" key="2">
    <source>
        <dbReference type="EMBL" id="KAL1487707.1"/>
    </source>
</evidence>
<organism evidence="2 3">
    <name type="scientific">Hypothenemus hampei</name>
    <name type="common">Coffee berry borer</name>
    <dbReference type="NCBI Taxonomy" id="57062"/>
    <lineage>
        <taxon>Eukaryota</taxon>
        <taxon>Metazoa</taxon>
        <taxon>Ecdysozoa</taxon>
        <taxon>Arthropoda</taxon>
        <taxon>Hexapoda</taxon>
        <taxon>Insecta</taxon>
        <taxon>Pterygota</taxon>
        <taxon>Neoptera</taxon>
        <taxon>Endopterygota</taxon>
        <taxon>Coleoptera</taxon>
        <taxon>Polyphaga</taxon>
        <taxon>Cucujiformia</taxon>
        <taxon>Curculionidae</taxon>
        <taxon>Scolytinae</taxon>
        <taxon>Hypothenemus</taxon>
    </lineage>
</organism>
<evidence type="ECO:0000313" key="3">
    <source>
        <dbReference type="Proteomes" id="UP001566132"/>
    </source>
</evidence>
<dbReference type="EMBL" id="JBDJPC010000020">
    <property type="protein sequence ID" value="KAL1487707.1"/>
    <property type="molecule type" value="Genomic_DNA"/>
</dbReference>
<sequence>MSAIYNSRFPQRSDKQLKKLWDNLKNRTRKLDTEHTYKILKTGGGPPPPQPANDPITEEVRRIVPTISYQIENPYDSNNVLIEEIESSENHNILIEVTNAEEKENMQPIEPTQPIDTTTDQQLTTEQRKRKKKLENRQKSKVAGVIQSRNRLIDLEARLRVKKIKDAIKQQVTLHLKRMSVLQTEKNYWERKS</sequence>
<feature type="compositionally biased region" description="Low complexity" evidence="1">
    <location>
        <begin position="107"/>
        <end position="125"/>
    </location>
</feature>
<evidence type="ECO:0000256" key="1">
    <source>
        <dbReference type="SAM" id="MobiDB-lite"/>
    </source>
</evidence>
<gene>
    <name evidence="2" type="ORF">ABEB36_015614</name>
</gene>
<dbReference type="Proteomes" id="UP001566132">
    <property type="component" value="Unassembled WGS sequence"/>
</dbReference>
<accession>A0ABD1DZ78</accession>
<proteinExistence type="predicted"/>
<keyword evidence="3" id="KW-1185">Reference proteome</keyword>
<dbReference type="AlphaFoldDB" id="A0ABD1DZ78"/>
<name>A0ABD1DZ78_HYPHA</name>
<comment type="caution">
    <text evidence="2">The sequence shown here is derived from an EMBL/GenBank/DDBJ whole genome shotgun (WGS) entry which is preliminary data.</text>
</comment>
<reference evidence="2 3" key="1">
    <citation type="submission" date="2024-05" db="EMBL/GenBank/DDBJ databases">
        <title>Genetic variation in Jamaican populations of the coffee berry borer (Hypothenemus hampei).</title>
        <authorList>
            <person name="Errbii M."/>
            <person name="Myrie A."/>
        </authorList>
    </citation>
    <scope>NUCLEOTIDE SEQUENCE [LARGE SCALE GENOMIC DNA]</scope>
    <source>
        <strain evidence="2">JA-Hopewell-2020-01-JO</strain>
        <tissue evidence="2">Whole body</tissue>
    </source>
</reference>